<evidence type="ECO:0000313" key="3">
    <source>
        <dbReference type="Proteomes" id="UP001204953"/>
    </source>
</evidence>
<feature type="non-terminal residue" evidence="2">
    <location>
        <position position="48"/>
    </location>
</feature>
<feature type="domain" description="Transposase putative helix-turn-helix" evidence="1">
    <location>
        <begin position="1"/>
        <end position="24"/>
    </location>
</feature>
<keyword evidence="3" id="KW-1185">Reference proteome</keyword>
<dbReference type="AlphaFoldDB" id="A0AAE3GM37"/>
<dbReference type="InterPro" id="IPR021027">
    <property type="entry name" value="Transposase_put_HTH"/>
</dbReference>
<evidence type="ECO:0000313" key="2">
    <source>
        <dbReference type="EMBL" id="MCP2727121.1"/>
    </source>
</evidence>
<organism evidence="2 3">
    <name type="scientific">Limnofasciculus baicalensis BBK-W-15</name>
    <dbReference type="NCBI Taxonomy" id="2699891"/>
    <lineage>
        <taxon>Bacteria</taxon>
        <taxon>Bacillati</taxon>
        <taxon>Cyanobacteriota</taxon>
        <taxon>Cyanophyceae</taxon>
        <taxon>Coleofasciculales</taxon>
        <taxon>Coleofasciculaceae</taxon>
        <taxon>Limnofasciculus</taxon>
        <taxon>Limnofasciculus baicalensis</taxon>
    </lineage>
</organism>
<dbReference type="Proteomes" id="UP001204953">
    <property type="component" value="Unassembled WGS sequence"/>
</dbReference>
<proteinExistence type="predicted"/>
<dbReference type="RefSeq" id="WP_254009939.1">
    <property type="nucleotide sequence ID" value="NZ_JAMZMM010000006.1"/>
</dbReference>
<name>A0AAE3GM37_9CYAN</name>
<accession>A0AAE3GM37</accession>
<gene>
    <name evidence="2" type="ORF">NJ959_01355</name>
</gene>
<dbReference type="Pfam" id="PF12323">
    <property type="entry name" value="HTH_OrfB_IS605"/>
    <property type="match status" value="1"/>
</dbReference>
<sequence>MRTAYQYRLRPTKHQIAELDRWLSMLCAQYMGLKEFLTTSEGETVAIS</sequence>
<reference evidence="2" key="1">
    <citation type="submission" date="2022-06" db="EMBL/GenBank/DDBJ databases">
        <title>New cyanobacteria of genus Symplocastrum in benthos of Lake Baikal.</title>
        <authorList>
            <person name="Sorokovikova E."/>
            <person name="Tikhonova I."/>
            <person name="Krasnopeev A."/>
            <person name="Evseev P."/>
            <person name="Gladkikh A."/>
            <person name="Belykh O."/>
        </authorList>
    </citation>
    <scope>NUCLEOTIDE SEQUENCE</scope>
    <source>
        <strain evidence="2">BBK-W-15</strain>
    </source>
</reference>
<comment type="caution">
    <text evidence="2">The sequence shown here is derived from an EMBL/GenBank/DDBJ whole genome shotgun (WGS) entry which is preliminary data.</text>
</comment>
<protein>
    <submittedName>
        <fullName evidence="2">Helix-turn-helix domain-containing protein</fullName>
    </submittedName>
</protein>
<evidence type="ECO:0000259" key="1">
    <source>
        <dbReference type="Pfam" id="PF12323"/>
    </source>
</evidence>
<dbReference type="EMBL" id="JAMZMM010000006">
    <property type="protein sequence ID" value="MCP2727121.1"/>
    <property type="molecule type" value="Genomic_DNA"/>
</dbReference>